<feature type="domain" description="GST N-terminal" evidence="1">
    <location>
        <begin position="1"/>
        <end position="90"/>
    </location>
</feature>
<dbReference type="EMBL" id="BMED01000001">
    <property type="protein sequence ID" value="GGC59595.1"/>
    <property type="molecule type" value="Genomic_DNA"/>
</dbReference>
<dbReference type="PROSITE" id="PS50404">
    <property type="entry name" value="GST_NTER"/>
    <property type="match status" value="1"/>
</dbReference>
<dbReference type="InterPro" id="IPR050213">
    <property type="entry name" value="GST_superfamily"/>
</dbReference>
<dbReference type="SUPFAM" id="SSF52833">
    <property type="entry name" value="Thioredoxin-like"/>
    <property type="match status" value="1"/>
</dbReference>
<dbReference type="InterPro" id="IPR036249">
    <property type="entry name" value="Thioredoxin-like_sf"/>
</dbReference>
<dbReference type="PROSITE" id="PS50405">
    <property type="entry name" value="GST_CTER"/>
    <property type="match status" value="1"/>
</dbReference>
<evidence type="ECO:0000259" key="2">
    <source>
        <dbReference type="PROSITE" id="PS50405"/>
    </source>
</evidence>
<evidence type="ECO:0000259" key="1">
    <source>
        <dbReference type="PROSITE" id="PS50404"/>
    </source>
</evidence>
<evidence type="ECO:0000313" key="3">
    <source>
        <dbReference type="EMBL" id="GGC59595.1"/>
    </source>
</evidence>
<dbReference type="Proteomes" id="UP000637423">
    <property type="component" value="Unassembled WGS sequence"/>
</dbReference>
<evidence type="ECO:0000313" key="4">
    <source>
        <dbReference type="Proteomes" id="UP000637423"/>
    </source>
</evidence>
<protein>
    <submittedName>
        <fullName evidence="3">Glutathione transferase</fullName>
    </submittedName>
</protein>
<feature type="domain" description="GST C-terminal" evidence="2">
    <location>
        <begin position="92"/>
        <end position="240"/>
    </location>
</feature>
<dbReference type="CDD" id="cd03192">
    <property type="entry name" value="GST_C_Sigma_like"/>
    <property type="match status" value="1"/>
</dbReference>
<keyword evidence="4" id="KW-1185">Reference proteome</keyword>
<dbReference type="Gene3D" id="3.40.30.10">
    <property type="entry name" value="Glutaredoxin"/>
    <property type="match status" value="1"/>
</dbReference>
<dbReference type="Pfam" id="PF14497">
    <property type="entry name" value="GST_C_3"/>
    <property type="match status" value="1"/>
</dbReference>
<accession>A0A916XC29</accession>
<dbReference type="PANTHER" id="PTHR11571">
    <property type="entry name" value="GLUTATHIONE S-TRANSFERASE"/>
    <property type="match status" value="1"/>
</dbReference>
<dbReference type="InterPro" id="IPR036282">
    <property type="entry name" value="Glutathione-S-Trfase_C_sf"/>
</dbReference>
<dbReference type="InterPro" id="IPR010987">
    <property type="entry name" value="Glutathione-S-Trfase_C-like"/>
</dbReference>
<dbReference type="Gene3D" id="1.20.1050.10">
    <property type="match status" value="1"/>
</dbReference>
<organism evidence="3 4">
    <name type="scientific">Undibacterium terreum</name>
    <dbReference type="NCBI Taxonomy" id="1224302"/>
    <lineage>
        <taxon>Bacteria</taxon>
        <taxon>Pseudomonadati</taxon>
        <taxon>Pseudomonadota</taxon>
        <taxon>Betaproteobacteria</taxon>
        <taxon>Burkholderiales</taxon>
        <taxon>Oxalobacteraceae</taxon>
        <taxon>Undibacterium</taxon>
    </lineage>
</organism>
<dbReference type="InterPro" id="IPR004045">
    <property type="entry name" value="Glutathione_S-Trfase_N"/>
</dbReference>
<reference evidence="3" key="2">
    <citation type="submission" date="2020-09" db="EMBL/GenBank/DDBJ databases">
        <authorList>
            <person name="Sun Q."/>
            <person name="Zhou Y."/>
        </authorList>
    </citation>
    <scope>NUCLEOTIDE SEQUENCE</scope>
    <source>
        <strain evidence="3">CGMCC 1.10998</strain>
    </source>
</reference>
<reference evidence="3" key="1">
    <citation type="journal article" date="2014" name="Int. J. Syst. Evol. Microbiol.">
        <title>Complete genome sequence of Corynebacterium casei LMG S-19264T (=DSM 44701T), isolated from a smear-ripened cheese.</title>
        <authorList>
            <consortium name="US DOE Joint Genome Institute (JGI-PGF)"/>
            <person name="Walter F."/>
            <person name="Albersmeier A."/>
            <person name="Kalinowski J."/>
            <person name="Ruckert C."/>
        </authorList>
    </citation>
    <scope>NUCLEOTIDE SEQUENCE</scope>
    <source>
        <strain evidence="3">CGMCC 1.10998</strain>
    </source>
</reference>
<keyword evidence="3" id="KW-0808">Transferase</keyword>
<dbReference type="FunFam" id="1.20.1050.10:FF:000051">
    <property type="entry name" value="Glutathione S-transferase"/>
    <property type="match status" value="1"/>
</dbReference>
<dbReference type="GO" id="GO:0004364">
    <property type="term" value="F:glutathione transferase activity"/>
    <property type="evidence" value="ECO:0007669"/>
    <property type="project" value="TreeGrafter"/>
</dbReference>
<dbReference type="RefSeq" id="WP_188564231.1">
    <property type="nucleotide sequence ID" value="NZ_BMED01000001.1"/>
</dbReference>
<dbReference type="GO" id="GO:0006749">
    <property type="term" value="P:glutathione metabolic process"/>
    <property type="evidence" value="ECO:0007669"/>
    <property type="project" value="TreeGrafter"/>
</dbReference>
<dbReference type="InterPro" id="IPR004046">
    <property type="entry name" value="GST_C"/>
</dbReference>
<gene>
    <name evidence="3" type="ORF">GCM10011396_03060</name>
</gene>
<name>A0A916XC29_9BURK</name>
<sequence>MIFELYYWPGIQGRGEFIRLALEEAAVEYVDIARMPKRGGMGIPAMMSFMEDSATERSMFTPPFLKHGEALIGQTANILLYLGSRLRLAPKDEAGKLWAHQLQLTIADLITEVHDTHHPIATNLYYEDQKAAAVKRAGDFKKYRIPKFLDYFEQVLNANTRRGRYMVGGRLSYVDLSIFQVVEGLRYAFPRTMAKLEQNYPGLIAVHDDVAIRPRIAAYLQSERRIDFNEDGIFRHYPELDK</sequence>
<comment type="caution">
    <text evidence="3">The sequence shown here is derived from an EMBL/GenBank/DDBJ whole genome shotgun (WGS) entry which is preliminary data.</text>
</comment>
<proteinExistence type="predicted"/>
<dbReference type="PANTHER" id="PTHR11571:SF263">
    <property type="entry name" value="GLUTATHIONE S-TRANSFERASE"/>
    <property type="match status" value="1"/>
</dbReference>
<dbReference type="AlphaFoldDB" id="A0A916XC29"/>
<dbReference type="SUPFAM" id="SSF47616">
    <property type="entry name" value="GST C-terminal domain-like"/>
    <property type="match status" value="1"/>
</dbReference>